<feature type="transmembrane region" description="Helical" evidence="7">
    <location>
        <begin position="268"/>
        <end position="291"/>
    </location>
</feature>
<evidence type="ECO:0000313" key="9">
    <source>
        <dbReference type="EMBL" id="KXB59670.1"/>
    </source>
</evidence>
<keyword evidence="3" id="KW-1003">Cell membrane</keyword>
<name>A0A133ZW66_9BACL</name>
<comment type="subcellular location">
    <subcellularLocation>
        <location evidence="1">Cell membrane</location>
        <topology evidence="1">Multi-pass membrane protein</topology>
    </subcellularLocation>
</comment>
<protein>
    <submittedName>
        <fullName evidence="9">Transporter, major facilitator family protein</fullName>
    </submittedName>
</protein>
<keyword evidence="5 7" id="KW-1133">Transmembrane helix</keyword>
<feature type="transmembrane region" description="Helical" evidence="7">
    <location>
        <begin position="232"/>
        <end position="256"/>
    </location>
</feature>
<feature type="transmembrane region" description="Helical" evidence="7">
    <location>
        <begin position="101"/>
        <end position="119"/>
    </location>
</feature>
<feature type="transmembrane region" description="Helical" evidence="7">
    <location>
        <begin position="140"/>
        <end position="164"/>
    </location>
</feature>
<keyword evidence="4 7" id="KW-0812">Transmembrane</keyword>
<dbReference type="PANTHER" id="PTHR23513:SF6">
    <property type="entry name" value="MAJOR FACILITATOR SUPERFAMILY ASSOCIATED DOMAIN-CONTAINING PROTEIN"/>
    <property type="match status" value="1"/>
</dbReference>
<dbReference type="Proteomes" id="UP000070355">
    <property type="component" value="Unassembled WGS sequence"/>
</dbReference>
<dbReference type="GO" id="GO:0005886">
    <property type="term" value="C:plasma membrane"/>
    <property type="evidence" value="ECO:0007669"/>
    <property type="project" value="UniProtKB-SubCell"/>
</dbReference>
<feature type="transmembrane region" description="Helical" evidence="7">
    <location>
        <begin position="388"/>
        <end position="407"/>
    </location>
</feature>
<organism evidence="9 10">
    <name type="scientific">Gemella haemolysans</name>
    <dbReference type="NCBI Taxonomy" id="1379"/>
    <lineage>
        <taxon>Bacteria</taxon>
        <taxon>Bacillati</taxon>
        <taxon>Bacillota</taxon>
        <taxon>Bacilli</taxon>
        <taxon>Bacillales</taxon>
        <taxon>Gemellaceae</taxon>
        <taxon>Gemella</taxon>
    </lineage>
</organism>
<accession>A0A133ZW66</accession>
<evidence type="ECO:0000256" key="1">
    <source>
        <dbReference type="ARBA" id="ARBA00004651"/>
    </source>
</evidence>
<evidence type="ECO:0000256" key="4">
    <source>
        <dbReference type="ARBA" id="ARBA00022692"/>
    </source>
</evidence>
<dbReference type="Pfam" id="PF05977">
    <property type="entry name" value="MFS_3"/>
    <property type="match status" value="1"/>
</dbReference>
<gene>
    <name evidence="9" type="ORF">HMPREF3186_01024</name>
</gene>
<evidence type="ECO:0000256" key="7">
    <source>
        <dbReference type="SAM" id="Phobius"/>
    </source>
</evidence>
<feature type="transmembrane region" description="Helical" evidence="7">
    <location>
        <begin position="325"/>
        <end position="348"/>
    </location>
</feature>
<dbReference type="GO" id="GO:0022857">
    <property type="term" value="F:transmembrane transporter activity"/>
    <property type="evidence" value="ECO:0007669"/>
    <property type="project" value="InterPro"/>
</dbReference>
<dbReference type="InterPro" id="IPR010290">
    <property type="entry name" value="TM_effector"/>
</dbReference>
<dbReference type="SUPFAM" id="SSF103473">
    <property type="entry name" value="MFS general substrate transporter"/>
    <property type="match status" value="1"/>
</dbReference>
<feature type="transmembrane region" description="Helical" evidence="7">
    <location>
        <begin position="43"/>
        <end position="65"/>
    </location>
</feature>
<feature type="transmembrane region" description="Helical" evidence="7">
    <location>
        <begin position="77"/>
        <end position="95"/>
    </location>
</feature>
<feature type="transmembrane region" description="Helical" evidence="7">
    <location>
        <begin position="12"/>
        <end position="37"/>
    </location>
</feature>
<dbReference type="RefSeq" id="WP_060914186.1">
    <property type="nucleotide sequence ID" value="NZ_KQ959959.1"/>
</dbReference>
<feature type="transmembrane region" description="Helical" evidence="7">
    <location>
        <begin position="303"/>
        <end position="319"/>
    </location>
</feature>
<feature type="domain" description="Major facilitator superfamily (MFS) profile" evidence="8">
    <location>
        <begin position="232"/>
        <end position="411"/>
    </location>
</feature>
<comment type="caution">
    <text evidence="9">The sequence shown here is derived from an EMBL/GenBank/DDBJ whole genome shotgun (WGS) entry which is preliminary data.</text>
</comment>
<dbReference type="OrthoDB" id="2989542at2"/>
<dbReference type="AlphaFoldDB" id="A0A133ZW66"/>
<evidence type="ECO:0000256" key="2">
    <source>
        <dbReference type="ARBA" id="ARBA00022448"/>
    </source>
</evidence>
<dbReference type="InterPro" id="IPR036259">
    <property type="entry name" value="MFS_trans_sf"/>
</dbReference>
<dbReference type="EMBL" id="LSDC01000067">
    <property type="protein sequence ID" value="KXB59670.1"/>
    <property type="molecule type" value="Genomic_DNA"/>
</dbReference>
<feature type="transmembrane region" description="Helical" evidence="7">
    <location>
        <begin position="170"/>
        <end position="189"/>
    </location>
</feature>
<evidence type="ECO:0000256" key="6">
    <source>
        <dbReference type="ARBA" id="ARBA00023136"/>
    </source>
</evidence>
<dbReference type="InterPro" id="IPR020846">
    <property type="entry name" value="MFS_dom"/>
</dbReference>
<evidence type="ECO:0000256" key="5">
    <source>
        <dbReference type="ARBA" id="ARBA00022989"/>
    </source>
</evidence>
<dbReference type="PROSITE" id="PS50850">
    <property type="entry name" value="MFS"/>
    <property type="match status" value="1"/>
</dbReference>
<evidence type="ECO:0000313" key="10">
    <source>
        <dbReference type="Proteomes" id="UP000070355"/>
    </source>
</evidence>
<dbReference type="Gene3D" id="1.20.1250.20">
    <property type="entry name" value="MFS general substrate transporter like domains"/>
    <property type="match status" value="1"/>
</dbReference>
<evidence type="ECO:0000259" key="8">
    <source>
        <dbReference type="PROSITE" id="PS50850"/>
    </source>
</evidence>
<sequence length="411" mass="46271">MNIFLKNKLYRLFTISSAFGNAGRTLFDIAFIIYATSLPNPELAVSIVSIATTLPYIISFILGYFADQTKDKYNRILSTRFYQFLLFSLFALVSIYGVQWWIFIVLVFVNVVADILGGYNGYLSMSINTRLVRKEQLSEALAFISSINNTISLGGKAVGVFTLGLLSYNYSYFGMLNAALFLIAFLILAKYKNAMKAESGSFKVDNKEKVSTKRFLKDTIENFKILREIKKIYNFVILFLGMNFYSSAMFALLLVILVKNETLLFGNVAYTITLLEIVEVVSTIIGGVYQISFYKNMSLRNNAILEIILFIIYVGNLLILQNKFILVILTVIIGYFAGISNPKLDALILQSVPEEKQTSIYSIFSTIITISVPIGTTIILFFANAISASFALYILLILLILVLVYSFRVKE</sequence>
<keyword evidence="2" id="KW-0813">Transport</keyword>
<feature type="transmembrane region" description="Helical" evidence="7">
    <location>
        <begin position="360"/>
        <end position="382"/>
    </location>
</feature>
<dbReference type="PATRIC" id="fig|1379.3.peg.1008"/>
<keyword evidence="6 7" id="KW-0472">Membrane</keyword>
<evidence type="ECO:0000256" key="3">
    <source>
        <dbReference type="ARBA" id="ARBA00022475"/>
    </source>
</evidence>
<reference evidence="10" key="1">
    <citation type="submission" date="2016-01" db="EMBL/GenBank/DDBJ databases">
        <authorList>
            <person name="Mitreva M."/>
            <person name="Pepin K.H."/>
            <person name="Mihindukulasuriya K.A."/>
            <person name="Fulton R."/>
            <person name="Fronick C."/>
            <person name="O'Laughlin M."/>
            <person name="Miner T."/>
            <person name="Herter B."/>
            <person name="Rosa B.A."/>
            <person name="Cordes M."/>
            <person name="Tomlinson C."/>
            <person name="Wollam A."/>
            <person name="Palsikar V.B."/>
            <person name="Mardis E.R."/>
            <person name="Wilson R.K."/>
        </authorList>
    </citation>
    <scope>NUCLEOTIDE SEQUENCE [LARGE SCALE GENOMIC DNA]</scope>
    <source>
        <strain evidence="10">DNF01167</strain>
    </source>
</reference>
<proteinExistence type="predicted"/>
<dbReference type="PANTHER" id="PTHR23513">
    <property type="entry name" value="INTEGRAL MEMBRANE EFFLUX PROTEIN-RELATED"/>
    <property type="match status" value="1"/>
</dbReference>
<dbReference type="STRING" id="1379.HMPREF3186_01024"/>